<evidence type="ECO:0000313" key="1">
    <source>
        <dbReference type="EMBL" id="MFF0458413.1"/>
    </source>
</evidence>
<protein>
    <recommendedName>
        <fullName evidence="3">DUF222 domain-containing protein</fullName>
    </recommendedName>
</protein>
<keyword evidence="2" id="KW-1185">Reference proteome</keyword>
<accession>A0ABW6NTG4</accession>
<proteinExistence type="predicted"/>
<dbReference type="Proteomes" id="UP001601521">
    <property type="component" value="Unassembled WGS sequence"/>
</dbReference>
<name>A0ABW6NTG4_9NOCA</name>
<dbReference type="RefSeq" id="WP_387255975.1">
    <property type="nucleotide sequence ID" value="NZ_JBIALX010000027.1"/>
</dbReference>
<comment type="caution">
    <text evidence="1">The sequence shown here is derived from an EMBL/GenBank/DDBJ whole genome shotgun (WGS) entry which is preliminary data.</text>
</comment>
<sequence>MTDPQSPRVQRRPVWQQRLLDRIQDLSDDRGRLLREGYDTPSGAGEFAMLAWRTQLLQLAADRSEIEAHAHAIGIPPADIAAARAAGSRGRRADLNPEPGVDAVREHVMGWVASDVWQIQHMAAIDVTHRMRAVTDAPRFEPEPGRVAQFERNLSALWIRAGNVADAIGLTVDESAGMWARTSSDWQRILDATTHTYDNEALEERWRVYARPGIETSVVRDATAITLRVDVALSEQPVRIPTPHAMKTAAAAAFLSRPTTGADTVADAIDRALPVEATHWDAPTPTVLPWHPGHNLDAGTQL</sequence>
<evidence type="ECO:0008006" key="3">
    <source>
        <dbReference type="Google" id="ProtNLM"/>
    </source>
</evidence>
<evidence type="ECO:0000313" key="2">
    <source>
        <dbReference type="Proteomes" id="UP001601521"/>
    </source>
</evidence>
<organism evidence="1 2">
    <name type="scientific">Nocardia africana</name>
    <dbReference type="NCBI Taxonomy" id="134964"/>
    <lineage>
        <taxon>Bacteria</taxon>
        <taxon>Bacillati</taxon>
        <taxon>Actinomycetota</taxon>
        <taxon>Actinomycetes</taxon>
        <taxon>Mycobacteriales</taxon>
        <taxon>Nocardiaceae</taxon>
        <taxon>Nocardia</taxon>
    </lineage>
</organism>
<reference evidence="1 2" key="1">
    <citation type="submission" date="2024-10" db="EMBL/GenBank/DDBJ databases">
        <title>The Natural Products Discovery Center: Release of the First 8490 Sequenced Strains for Exploring Actinobacteria Biosynthetic Diversity.</title>
        <authorList>
            <person name="Kalkreuter E."/>
            <person name="Kautsar S.A."/>
            <person name="Yang D."/>
            <person name="Bader C.D."/>
            <person name="Teijaro C.N."/>
            <person name="Fluegel L."/>
            <person name="Davis C.M."/>
            <person name="Simpson J.R."/>
            <person name="Lauterbach L."/>
            <person name="Steele A.D."/>
            <person name="Gui C."/>
            <person name="Meng S."/>
            <person name="Li G."/>
            <person name="Viehrig K."/>
            <person name="Ye F."/>
            <person name="Su P."/>
            <person name="Kiefer A.F."/>
            <person name="Nichols A."/>
            <person name="Cepeda A.J."/>
            <person name="Yan W."/>
            <person name="Fan B."/>
            <person name="Jiang Y."/>
            <person name="Adhikari A."/>
            <person name="Zheng C.-J."/>
            <person name="Schuster L."/>
            <person name="Cowan T.M."/>
            <person name="Smanski M.J."/>
            <person name="Chevrette M.G."/>
            <person name="De Carvalho L.P.S."/>
            <person name="Shen B."/>
        </authorList>
    </citation>
    <scope>NUCLEOTIDE SEQUENCE [LARGE SCALE GENOMIC DNA]</scope>
    <source>
        <strain evidence="1 2">NPDC004550</strain>
    </source>
</reference>
<gene>
    <name evidence="1" type="ORF">ACFYTH_34110</name>
</gene>
<dbReference type="EMBL" id="JBIALX010000027">
    <property type="protein sequence ID" value="MFF0458413.1"/>
    <property type="molecule type" value="Genomic_DNA"/>
</dbReference>